<keyword evidence="2" id="KW-1185">Reference proteome</keyword>
<evidence type="ECO:0000313" key="2">
    <source>
        <dbReference type="Proteomes" id="UP000249239"/>
    </source>
</evidence>
<gene>
    <name evidence="1" type="ORF">LX69_03102</name>
</gene>
<proteinExistence type="predicted"/>
<sequence>MRTNPETGIYSGYYRLVESYRNHSGRVCHRTLLNAGFLDALDATQRNLIQ</sequence>
<reference evidence="1 2" key="1">
    <citation type="submission" date="2018-06" db="EMBL/GenBank/DDBJ databases">
        <title>Genomic Encyclopedia of Archaeal and Bacterial Type Strains, Phase II (KMG-II): from individual species to whole genera.</title>
        <authorList>
            <person name="Goeker M."/>
        </authorList>
    </citation>
    <scope>NUCLEOTIDE SEQUENCE [LARGE SCALE GENOMIC DNA]</scope>
    <source>
        <strain evidence="1 2">DSM 6779</strain>
    </source>
</reference>
<feature type="non-terminal residue" evidence="1">
    <location>
        <position position="50"/>
    </location>
</feature>
<protein>
    <submittedName>
        <fullName evidence="1">Uncharacterized protein</fullName>
    </submittedName>
</protein>
<dbReference type="Proteomes" id="UP000249239">
    <property type="component" value="Unassembled WGS sequence"/>
</dbReference>
<comment type="caution">
    <text evidence="1">The sequence shown here is derived from an EMBL/GenBank/DDBJ whole genome shotgun (WGS) entry which is preliminary data.</text>
</comment>
<dbReference type="EMBL" id="QKZK01000038">
    <property type="protein sequence ID" value="PZX11690.1"/>
    <property type="molecule type" value="Genomic_DNA"/>
</dbReference>
<dbReference type="AlphaFoldDB" id="A0A2W7MV31"/>
<evidence type="ECO:0000313" key="1">
    <source>
        <dbReference type="EMBL" id="PZX11690.1"/>
    </source>
</evidence>
<organism evidence="1 2">
    <name type="scientific">Breznakibacter xylanolyticus</name>
    <dbReference type="NCBI Taxonomy" id="990"/>
    <lineage>
        <taxon>Bacteria</taxon>
        <taxon>Pseudomonadati</taxon>
        <taxon>Bacteroidota</taxon>
        <taxon>Bacteroidia</taxon>
        <taxon>Marinilabiliales</taxon>
        <taxon>Marinilabiliaceae</taxon>
        <taxon>Breznakibacter</taxon>
    </lineage>
</organism>
<name>A0A2W7MV31_9BACT</name>
<accession>A0A2W7MV31</accession>